<sequence>MTQVIQPSTIPGLDKVVEELTVRHPEAPDALRSLFHRILTAIDRHTATTAGSSGSTSPESANRQTPSNHSDSTSKSNEELPLEGVSLTVEILRGVLAADSQGHVDEPQLEQDQELKAAFQALRIAFGDQVDLPTDNGEFLEFVAKKLQAIATERAALQGK</sequence>
<reference evidence="2 3" key="1">
    <citation type="journal article" date="2016" name="Mol. Biol. Evol.">
        <title>Comparative Genomics of Early-Diverging Mushroom-Forming Fungi Provides Insights into the Origins of Lignocellulose Decay Capabilities.</title>
        <authorList>
            <person name="Nagy L.G."/>
            <person name="Riley R."/>
            <person name="Tritt A."/>
            <person name="Adam C."/>
            <person name="Daum C."/>
            <person name="Floudas D."/>
            <person name="Sun H."/>
            <person name="Yadav J.S."/>
            <person name="Pangilinan J."/>
            <person name="Larsson K.H."/>
            <person name="Matsuura K."/>
            <person name="Barry K."/>
            <person name="Labutti K."/>
            <person name="Kuo R."/>
            <person name="Ohm R.A."/>
            <person name="Bhattacharya S.S."/>
            <person name="Shirouzu T."/>
            <person name="Yoshinaga Y."/>
            <person name="Martin F.M."/>
            <person name="Grigoriev I.V."/>
            <person name="Hibbett D.S."/>
        </authorList>
    </citation>
    <scope>NUCLEOTIDE SEQUENCE [LARGE SCALE GENOMIC DNA]</scope>
    <source>
        <strain evidence="2 3">HHB10207 ss-3</strain>
    </source>
</reference>
<proteinExistence type="predicted"/>
<protein>
    <submittedName>
        <fullName evidence="2">Uncharacterized protein</fullName>
    </submittedName>
</protein>
<evidence type="ECO:0000256" key="1">
    <source>
        <dbReference type="SAM" id="MobiDB-lite"/>
    </source>
</evidence>
<name>A0A166CDE9_9AGAM</name>
<evidence type="ECO:0000313" key="3">
    <source>
        <dbReference type="Proteomes" id="UP000076798"/>
    </source>
</evidence>
<gene>
    <name evidence="2" type="ORF">SISSUDRAFT_1062958</name>
</gene>
<dbReference type="EMBL" id="KV428086">
    <property type="protein sequence ID" value="KZT37333.1"/>
    <property type="molecule type" value="Genomic_DNA"/>
</dbReference>
<feature type="region of interest" description="Disordered" evidence="1">
    <location>
        <begin position="47"/>
        <end position="82"/>
    </location>
</feature>
<dbReference type="Proteomes" id="UP000076798">
    <property type="component" value="Unassembled WGS sequence"/>
</dbReference>
<feature type="compositionally biased region" description="Polar residues" evidence="1">
    <location>
        <begin position="58"/>
        <end position="75"/>
    </location>
</feature>
<feature type="compositionally biased region" description="Low complexity" evidence="1">
    <location>
        <begin position="47"/>
        <end position="57"/>
    </location>
</feature>
<dbReference type="AlphaFoldDB" id="A0A166CDE9"/>
<accession>A0A166CDE9</accession>
<keyword evidence="3" id="KW-1185">Reference proteome</keyword>
<organism evidence="2 3">
    <name type="scientific">Sistotremastrum suecicum HHB10207 ss-3</name>
    <dbReference type="NCBI Taxonomy" id="1314776"/>
    <lineage>
        <taxon>Eukaryota</taxon>
        <taxon>Fungi</taxon>
        <taxon>Dikarya</taxon>
        <taxon>Basidiomycota</taxon>
        <taxon>Agaricomycotina</taxon>
        <taxon>Agaricomycetes</taxon>
        <taxon>Sistotremastrales</taxon>
        <taxon>Sistotremastraceae</taxon>
        <taxon>Sistotremastrum</taxon>
    </lineage>
</organism>
<evidence type="ECO:0000313" key="2">
    <source>
        <dbReference type="EMBL" id="KZT37333.1"/>
    </source>
</evidence>